<dbReference type="CDD" id="cd11058">
    <property type="entry name" value="CYP60B-like"/>
    <property type="match status" value="1"/>
</dbReference>
<dbReference type="PANTHER" id="PTHR24305:SF210">
    <property type="entry name" value="CYTOCHROME P450 MONOOXYGENASE ASQL-RELATED"/>
    <property type="match status" value="1"/>
</dbReference>
<evidence type="ECO:0000313" key="9">
    <source>
        <dbReference type="Proteomes" id="UP001174934"/>
    </source>
</evidence>
<dbReference type="Proteomes" id="UP001174934">
    <property type="component" value="Unassembled WGS sequence"/>
</dbReference>
<dbReference type="Pfam" id="PF00067">
    <property type="entry name" value="p450"/>
    <property type="match status" value="1"/>
</dbReference>
<feature type="non-terminal residue" evidence="8">
    <location>
        <position position="435"/>
    </location>
</feature>
<dbReference type="EMBL" id="JAULSR010000004">
    <property type="protein sequence ID" value="KAK0621459.1"/>
    <property type="molecule type" value="Genomic_DNA"/>
</dbReference>
<sequence length="435" mass="48995">NELIFCGAGAWDDIYGSKLGKPDMEKSTLQAGGLPLNIPARALTLAPWDDHVRQRKAWAYPFSNTALLGQEQLVQVYVDKLIANLHILAAEDKPVNMAAWLTHCTFDIIGELCFAEPFGCLDSGKATDWSESVVNIANAGTYEQAMRRVAGVNTWLQRTMAKWLMPTKYSIWRQLHFTQSREKTLRRIADKDREHKDFIYYVFKNAESESSLSELEIVMNTALFTAAGSDTTALFLTAWVNLMLRNPGSYQKLVKEIRGAIKSADNITWATVKDLLYLGAVISETFRSCAPVPTNLCRTVPVGGAFIDGNWVPGGTTVSVSPWAATHTGLNWDQPLSFIPERWLKDEEHRFPCDKKKASQPFSYGPRGCIGKNLANIEQRLIISHLIFHFDIEALGGEYQVANEQWSLDDDMGHLKAYLVWEKPPLWVRLKKVVR</sequence>
<comment type="similarity">
    <text evidence="2 7">Belongs to the cytochrome P450 family.</text>
</comment>
<dbReference type="GO" id="GO:0020037">
    <property type="term" value="F:heme binding"/>
    <property type="evidence" value="ECO:0007669"/>
    <property type="project" value="InterPro"/>
</dbReference>
<dbReference type="GO" id="GO:0005506">
    <property type="term" value="F:iron ion binding"/>
    <property type="evidence" value="ECO:0007669"/>
    <property type="project" value="InterPro"/>
</dbReference>
<evidence type="ECO:0000256" key="2">
    <source>
        <dbReference type="ARBA" id="ARBA00010617"/>
    </source>
</evidence>
<name>A0AA39WTU2_9PEZI</name>
<keyword evidence="5 6" id="KW-0408">Iron</keyword>
<dbReference type="InterPro" id="IPR050121">
    <property type="entry name" value="Cytochrome_P450_monoxygenase"/>
</dbReference>
<keyword evidence="7" id="KW-0560">Oxidoreductase</keyword>
<comment type="cofactor">
    <cofactor evidence="1 6">
        <name>heme</name>
        <dbReference type="ChEBI" id="CHEBI:30413"/>
    </cofactor>
</comment>
<feature type="binding site" description="axial binding residue" evidence="6">
    <location>
        <position position="369"/>
    </location>
    <ligand>
        <name>heme</name>
        <dbReference type="ChEBI" id="CHEBI:30413"/>
    </ligand>
    <ligandPart>
        <name>Fe</name>
        <dbReference type="ChEBI" id="CHEBI:18248"/>
    </ligandPart>
</feature>
<evidence type="ECO:0000256" key="1">
    <source>
        <dbReference type="ARBA" id="ARBA00001971"/>
    </source>
</evidence>
<evidence type="ECO:0000313" key="8">
    <source>
        <dbReference type="EMBL" id="KAK0621459.1"/>
    </source>
</evidence>
<reference evidence="8" key="1">
    <citation type="submission" date="2023-06" db="EMBL/GenBank/DDBJ databases">
        <title>Genome-scale phylogeny and comparative genomics of the fungal order Sordariales.</title>
        <authorList>
            <consortium name="Lawrence Berkeley National Laboratory"/>
            <person name="Hensen N."/>
            <person name="Bonometti L."/>
            <person name="Westerberg I."/>
            <person name="Brannstrom I.O."/>
            <person name="Guillou S."/>
            <person name="Cros-Aarteil S."/>
            <person name="Calhoun S."/>
            <person name="Haridas S."/>
            <person name="Kuo A."/>
            <person name="Mondo S."/>
            <person name="Pangilinan J."/>
            <person name="Riley R."/>
            <person name="LaButti K."/>
            <person name="Andreopoulos B."/>
            <person name="Lipzen A."/>
            <person name="Chen C."/>
            <person name="Yanf M."/>
            <person name="Daum C."/>
            <person name="Ng V."/>
            <person name="Clum A."/>
            <person name="Steindorff A."/>
            <person name="Ohm R."/>
            <person name="Martin F."/>
            <person name="Silar P."/>
            <person name="Natvig D."/>
            <person name="Lalanne C."/>
            <person name="Gautier V."/>
            <person name="Ament-velasquez S.L."/>
            <person name="Kruys A."/>
            <person name="Hutchinson M.I."/>
            <person name="Powell A.J."/>
            <person name="Barry K."/>
            <person name="Miller A.N."/>
            <person name="Grigoriev I.V."/>
            <person name="Debuchy R."/>
            <person name="Gladieux P."/>
            <person name="Thoren M.H."/>
            <person name="Johannesson H."/>
        </authorList>
    </citation>
    <scope>NUCLEOTIDE SEQUENCE</scope>
    <source>
        <strain evidence="8">SMH3391-2</strain>
    </source>
</reference>
<evidence type="ECO:0000256" key="4">
    <source>
        <dbReference type="ARBA" id="ARBA00022723"/>
    </source>
</evidence>
<accession>A0AA39WTU2</accession>
<dbReference type="AlphaFoldDB" id="A0AA39WTU2"/>
<evidence type="ECO:0000256" key="6">
    <source>
        <dbReference type="PIRSR" id="PIRSR602401-1"/>
    </source>
</evidence>
<dbReference type="GO" id="GO:0004497">
    <property type="term" value="F:monooxygenase activity"/>
    <property type="evidence" value="ECO:0007669"/>
    <property type="project" value="UniProtKB-KW"/>
</dbReference>
<dbReference type="InterPro" id="IPR002401">
    <property type="entry name" value="Cyt_P450_E_grp-I"/>
</dbReference>
<dbReference type="GO" id="GO:0016705">
    <property type="term" value="F:oxidoreductase activity, acting on paired donors, with incorporation or reduction of molecular oxygen"/>
    <property type="evidence" value="ECO:0007669"/>
    <property type="project" value="InterPro"/>
</dbReference>
<dbReference type="PRINTS" id="PR00463">
    <property type="entry name" value="EP450I"/>
</dbReference>
<comment type="caution">
    <text evidence="8">The sequence shown here is derived from an EMBL/GenBank/DDBJ whole genome shotgun (WGS) entry which is preliminary data.</text>
</comment>
<dbReference type="InterPro" id="IPR017972">
    <property type="entry name" value="Cyt_P450_CS"/>
</dbReference>
<gene>
    <name evidence="8" type="ORF">B0T17DRAFT_493752</name>
</gene>
<protein>
    <submittedName>
        <fullName evidence="8">Cytochrome P450</fullName>
    </submittedName>
</protein>
<keyword evidence="3 6" id="KW-0349">Heme</keyword>
<dbReference type="Gene3D" id="1.10.630.10">
    <property type="entry name" value="Cytochrome P450"/>
    <property type="match status" value="1"/>
</dbReference>
<keyword evidence="9" id="KW-1185">Reference proteome</keyword>
<proteinExistence type="inferred from homology"/>
<dbReference type="PRINTS" id="PR00385">
    <property type="entry name" value="P450"/>
</dbReference>
<evidence type="ECO:0000256" key="5">
    <source>
        <dbReference type="ARBA" id="ARBA00023004"/>
    </source>
</evidence>
<dbReference type="PANTHER" id="PTHR24305">
    <property type="entry name" value="CYTOCHROME P450"/>
    <property type="match status" value="1"/>
</dbReference>
<keyword evidence="4 6" id="KW-0479">Metal-binding</keyword>
<keyword evidence="7" id="KW-0503">Monooxygenase</keyword>
<dbReference type="PROSITE" id="PS00086">
    <property type="entry name" value="CYTOCHROME_P450"/>
    <property type="match status" value="1"/>
</dbReference>
<dbReference type="InterPro" id="IPR001128">
    <property type="entry name" value="Cyt_P450"/>
</dbReference>
<evidence type="ECO:0000256" key="7">
    <source>
        <dbReference type="RuleBase" id="RU000461"/>
    </source>
</evidence>
<organism evidence="8 9">
    <name type="scientific">Bombardia bombarda</name>
    <dbReference type="NCBI Taxonomy" id="252184"/>
    <lineage>
        <taxon>Eukaryota</taxon>
        <taxon>Fungi</taxon>
        <taxon>Dikarya</taxon>
        <taxon>Ascomycota</taxon>
        <taxon>Pezizomycotina</taxon>
        <taxon>Sordariomycetes</taxon>
        <taxon>Sordariomycetidae</taxon>
        <taxon>Sordariales</taxon>
        <taxon>Lasiosphaeriaceae</taxon>
        <taxon>Bombardia</taxon>
    </lineage>
</organism>
<evidence type="ECO:0000256" key="3">
    <source>
        <dbReference type="ARBA" id="ARBA00022617"/>
    </source>
</evidence>
<dbReference type="InterPro" id="IPR036396">
    <property type="entry name" value="Cyt_P450_sf"/>
</dbReference>
<dbReference type="SUPFAM" id="SSF48264">
    <property type="entry name" value="Cytochrome P450"/>
    <property type="match status" value="1"/>
</dbReference>